<dbReference type="PANTHER" id="PTHR30189:SF1">
    <property type="entry name" value="LPS-ASSEMBLY PROTEIN LPTD"/>
    <property type="match status" value="1"/>
</dbReference>
<dbReference type="Pfam" id="PF04453">
    <property type="entry name" value="LptD"/>
    <property type="match status" value="1"/>
</dbReference>
<feature type="signal peptide" evidence="4">
    <location>
        <begin position="1"/>
        <end position="24"/>
    </location>
</feature>
<protein>
    <recommendedName>
        <fullName evidence="4">LPS-assembly protein LptD</fullName>
    </recommendedName>
</protein>
<evidence type="ECO:0000256" key="4">
    <source>
        <dbReference type="HAMAP-Rule" id="MF_01411"/>
    </source>
</evidence>
<gene>
    <name evidence="4 7" type="primary">lptD</name>
    <name evidence="7" type="ORF">M5S13_07205</name>
</gene>
<comment type="subunit">
    <text evidence="4">Component of the lipopolysaccharide transport and assembly complex. Interacts with LptE and LptA.</text>
</comment>
<keyword evidence="1 4" id="KW-0732">Signal</keyword>
<feature type="domain" description="Organic solvent tolerance-like N-terminal" evidence="5">
    <location>
        <begin position="52"/>
        <end position="189"/>
    </location>
</feature>
<dbReference type="EMBL" id="JAMDKF010000013">
    <property type="protein sequence ID" value="MEE6041670.1"/>
    <property type="molecule type" value="Genomic_DNA"/>
</dbReference>
<evidence type="ECO:0000259" key="6">
    <source>
        <dbReference type="Pfam" id="PF04453"/>
    </source>
</evidence>
<dbReference type="InterPro" id="IPR007543">
    <property type="entry name" value="LptD_C"/>
</dbReference>
<keyword evidence="8" id="KW-1185">Reference proteome</keyword>
<evidence type="ECO:0000256" key="2">
    <source>
        <dbReference type="ARBA" id="ARBA00023136"/>
    </source>
</evidence>
<keyword evidence="2 4" id="KW-0472">Membrane</keyword>
<dbReference type="InterPro" id="IPR050218">
    <property type="entry name" value="LptD"/>
</dbReference>
<evidence type="ECO:0000313" key="8">
    <source>
        <dbReference type="Proteomes" id="UP001347884"/>
    </source>
</evidence>
<evidence type="ECO:0000256" key="3">
    <source>
        <dbReference type="ARBA" id="ARBA00023237"/>
    </source>
</evidence>
<name>A0ABU7QIE3_AVIPA</name>
<feature type="domain" description="LptD C-terminal" evidence="6">
    <location>
        <begin position="300"/>
        <end position="689"/>
    </location>
</feature>
<comment type="subcellular location">
    <subcellularLocation>
        <location evidence="4">Cell outer membrane</location>
    </subcellularLocation>
</comment>
<sequence precursor="true">MKKNYYTLLSFSILTALYGTSSWASLQQRCLAGVPHFTGEVVQTSNNDLPVYIEADRAELNQPVNARYEGDVEIKQGNRHLTTQVVEVVQTGEGEAIQRTAYAKEGFDYKDNLINVLGQSAKINLNNKDADINAADYQFVGRQGRGRAEQVELREDYRLLKNATFTSCLPDDNSWTIEASEMRQHIKEEYAEMWHARLKVHGVPIFYTPYLQLPIGDRRRSGLLMPTAGHSSRDGYWYNQPIYWNIAPNFDMTITPKFMSKRGWQFNGEARYLTQIGEGVIAGEYLGNDRYDDYQGENRSRHLFHWQHSSSFLENWRLNVDYTKVSDKRYFTDFDSNYGSSTDGYADQNFRIAYYQPNYNFSISGKQFQVFDEVEIGPYRVLPQIDFNYYRNDLADGHLDFKLFSQIARFENDSALMPKAWRFHLEPSLNFPLSNRYGSLNIETKLYATHYNQTKGSSANAKDVQRSVNRVLPQVKVDFQTLLANKESFIQGYTQTLEPHIQYLYRPYKDQSNIGSKLNSQYLGFGYDSALLQQDYFSLFRDRRYSGLDRIASANQFTFGGTTRFYDESGNERFNLSVGQIYYISGSRIDNNSENTSHRSSSSWSLETNWRISPQWNWRASYQYDPSLHQTSLANSVLEFNPSGNNLVQLSYRYASKEYIDQNLTGANAYNQDIKQLGVTAAWEIADNWAVVGRYYQDLALKKPVEQYVGIRYNSCCWSAGIGVRRYVTSKEGQKADQVLYDNGISVNFELRGLGTNDHRSGIEKMLKSGKLPYIQSFSLY</sequence>
<evidence type="ECO:0000313" key="7">
    <source>
        <dbReference type="EMBL" id="MEE6041670.1"/>
    </source>
</evidence>
<comment type="caution">
    <text evidence="4">Lacks conserved residue(s) required for the propagation of feature annotation.</text>
</comment>
<keyword evidence="3 4" id="KW-0998">Cell outer membrane</keyword>
<dbReference type="Proteomes" id="UP001347884">
    <property type="component" value="Unassembled WGS sequence"/>
</dbReference>
<dbReference type="NCBIfam" id="NF002997">
    <property type="entry name" value="PRK03761.1"/>
    <property type="match status" value="1"/>
</dbReference>
<dbReference type="Pfam" id="PF03968">
    <property type="entry name" value="LptD_N"/>
    <property type="match status" value="1"/>
</dbReference>
<dbReference type="Gene3D" id="2.60.450.10">
    <property type="entry name" value="Lipopolysaccharide (LPS) transport protein A like domain"/>
    <property type="match status" value="1"/>
</dbReference>
<dbReference type="InterPro" id="IPR020889">
    <property type="entry name" value="LipoPS_assembly_LptD"/>
</dbReference>
<dbReference type="RefSeq" id="WP_194743028.1">
    <property type="nucleotide sequence ID" value="NZ_CP081939.1"/>
</dbReference>
<comment type="caution">
    <text evidence="7">The sequence shown here is derived from an EMBL/GenBank/DDBJ whole genome shotgun (WGS) entry which is preliminary data.</text>
</comment>
<comment type="similarity">
    <text evidence="4">Belongs to the LptD family.</text>
</comment>
<evidence type="ECO:0000256" key="1">
    <source>
        <dbReference type="ARBA" id="ARBA00022729"/>
    </source>
</evidence>
<comment type="function">
    <text evidence="4">Together with LptE, is involved in the assembly of lipopolysaccharide (LPS) at the surface of the outer membrane.</text>
</comment>
<proteinExistence type="inferred from homology"/>
<organism evidence="7 8">
    <name type="scientific">Avibacterium paragallinarum</name>
    <name type="common">Haemophilus gallinarum</name>
    <dbReference type="NCBI Taxonomy" id="728"/>
    <lineage>
        <taxon>Bacteria</taxon>
        <taxon>Pseudomonadati</taxon>
        <taxon>Pseudomonadota</taxon>
        <taxon>Gammaproteobacteria</taxon>
        <taxon>Pasteurellales</taxon>
        <taxon>Pasteurellaceae</taxon>
        <taxon>Avibacterium</taxon>
    </lineage>
</organism>
<feature type="chain" id="PRO_5044931214" description="LPS-assembly protein LptD" evidence="4">
    <location>
        <begin position="25"/>
        <end position="781"/>
    </location>
</feature>
<reference evidence="7 8" key="1">
    <citation type="journal article" date="2022" name="Front. Microbiol.">
        <title>Commensal bacteria contribute to the growth of multidrug-resistant Avibacterium paragallinarum in chickens.</title>
        <authorList>
            <person name="Zhu J."/>
            <person name="Chen Y."/>
            <person name="Wu Y."/>
            <person name="Wang Y."/>
            <person name="Zhu K."/>
        </authorList>
    </citation>
    <scope>NUCLEOTIDE SEQUENCE [LARGE SCALE GENOMIC DNA]</scope>
    <source>
        <strain evidence="7 8">AV25</strain>
    </source>
</reference>
<evidence type="ECO:0000259" key="5">
    <source>
        <dbReference type="Pfam" id="PF03968"/>
    </source>
</evidence>
<dbReference type="InterPro" id="IPR005653">
    <property type="entry name" value="OstA-like_N"/>
</dbReference>
<dbReference type="HAMAP" id="MF_01411">
    <property type="entry name" value="LPS_assembly_LptD"/>
    <property type="match status" value="1"/>
</dbReference>
<accession>A0ABU7QIE3</accession>
<dbReference type="PANTHER" id="PTHR30189">
    <property type="entry name" value="LPS-ASSEMBLY PROTEIN"/>
    <property type="match status" value="1"/>
</dbReference>